<evidence type="ECO:0000313" key="1">
    <source>
        <dbReference type="EMBL" id="KAJ7729316.1"/>
    </source>
</evidence>
<reference evidence="1" key="1">
    <citation type="submission" date="2023-03" db="EMBL/GenBank/DDBJ databases">
        <title>Massive genome expansion in bonnet fungi (Mycena s.s.) driven by repeated elements and novel gene families across ecological guilds.</title>
        <authorList>
            <consortium name="Lawrence Berkeley National Laboratory"/>
            <person name="Harder C.B."/>
            <person name="Miyauchi S."/>
            <person name="Viragh M."/>
            <person name="Kuo A."/>
            <person name="Thoen E."/>
            <person name="Andreopoulos B."/>
            <person name="Lu D."/>
            <person name="Skrede I."/>
            <person name="Drula E."/>
            <person name="Henrissat B."/>
            <person name="Morin E."/>
            <person name="Kohler A."/>
            <person name="Barry K."/>
            <person name="LaButti K."/>
            <person name="Morin E."/>
            <person name="Salamov A."/>
            <person name="Lipzen A."/>
            <person name="Mereny Z."/>
            <person name="Hegedus B."/>
            <person name="Baldrian P."/>
            <person name="Stursova M."/>
            <person name="Weitz H."/>
            <person name="Taylor A."/>
            <person name="Grigoriev I.V."/>
            <person name="Nagy L.G."/>
            <person name="Martin F."/>
            <person name="Kauserud H."/>
        </authorList>
    </citation>
    <scope>NUCLEOTIDE SEQUENCE</scope>
    <source>
        <strain evidence="1">CBHHK182m</strain>
    </source>
</reference>
<gene>
    <name evidence="1" type="ORF">B0H16DRAFT_228390</name>
</gene>
<keyword evidence="2" id="KW-1185">Reference proteome</keyword>
<evidence type="ECO:0000313" key="2">
    <source>
        <dbReference type="Proteomes" id="UP001215598"/>
    </source>
</evidence>
<organism evidence="1 2">
    <name type="scientific">Mycena metata</name>
    <dbReference type="NCBI Taxonomy" id="1033252"/>
    <lineage>
        <taxon>Eukaryota</taxon>
        <taxon>Fungi</taxon>
        <taxon>Dikarya</taxon>
        <taxon>Basidiomycota</taxon>
        <taxon>Agaricomycotina</taxon>
        <taxon>Agaricomycetes</taxon>
        <taxon>Agaricomycetidae</taxon>
        <taxon>Agaricales</taxon>
        <taxon>Marasmiineae</taxon>
        <taxon>Mycenaceae</taxon>
        <taxon>Mycena</taxon>
    </lineage>
</organism>
<dbReference type="Proteomes" id="UP001215598">
    <property type="component" value="Unassembled WGS sequence"/>
</dbReference>
<comment type="caution">
    <text evidence="1">The sequence shown here is derived from an EMBL/GenBank/DDBJ whole genome shotgun (WGS) entry which is preliminary data.</text>
</comment>
<sequence length="1127" mass="125002">MRLAPSLTTPKAWEADLTFPVCASLKDNDWGPASKSPDPEDAEMISVFSDSDSELEAKKSRSSLWRRRRYSDDAPEGVLLRALKALSFDGAFLQTQRYPVAQVSNPCLEIDGIGLVGLPLSPPFAQALLGERRCSARLEIPAEELRFTNPEWDAWLHKEARTICTDLSGKKNKPMYRLKKLVLEGSNAQAAESPSSEEAIATLVVFLPSAFEGGDILFEHGVQSATVRLGPQSHLFTSLVAAYSIVNTNLSLITSGYRLSLHYEVLDLAPFPDTDGPVRVLLEALVDWKETKRPSVLAYFMRRQYPLADDFTLQALAGSDALLMAHLQRMASELDFHLYVVQVQHSAYSYGDYDGPLDLVIPSEIENAEDVEEYWPSETQVNAFDMNSVPVDVGGFDFTDKSGSGYLNGELWDVEPKIEYETEYHPKILIKETWDRTLFLIWPASGDAKEEPVKVRYSAEYARAALCSVGSFNPSRLRDKILAKSLQESCRTGEERRDSVRELCKVAETRADGQMFLRILSAYDVAKNVDLIGLEMCVSAYQTFGWEALKDFFCDAVQKDVSNPRRQQLVEQLHQVATRQSDSVVATWAEEQQDLVPRSLNRVSDNEIDWLLDLTVSHDFEFMRTILYPQLKTQRLPSAFWVRFIHELKFHATAKKLGSAFVNECVPLAADNLFVVPADKRAGESWACDDTADSEARKCGLIMEVLRLCVEAGNTAPVPGVFERMKRAAEEGMLTSTCASWECYVELARSLDAYLSILPHAEAVSSEFRGFFRDAVECMLSSSAPLVVGKKKYDGFAFVAANLTSLDVAISRAGGAGFLGECDIPMLLAGRDFSSLQTLVTHLVARFRPSATDLTLLRLLHQCIDVFDTKTFREVDPAQKHERNVSEVIDMVQFCDRVGVRSAWPRLLEHLEAIPAGVSSARYVSHVLAPVIPLLRAYLQTHGLDLSSAPFASFTANVVKSFGTTVMNQQVGELGASIKLGCNPIWSTCKLCDSLREFFVSDEETVCFTRRGSDSDHLVKELKVTKAWGVTVKVSKVMSNMSAVEVTKPANMTQGGMDVENTECGMALLASLGDTAAQQLILGSDYNAVVDQISRRGGTLKRVAPAKRVAPENASRYPIRNKRTKGA</sequence>
<dbReference type="PANTHER" id="PTHR33099">
    <property type="entry name" value="FE2OG DIOXYGENASE DOMAIN-CONTAINING PROTEIN"/>
    <property type="match status" value="1"/>
</dbReference>
<protein>
    <submittedName>
        <fullName evidence="1">Uncharacterized protein</fullName>
    </submittedName>
</protein>
<dbReference type="AlphaFoldDB" id="A0AAD7MRV9"/>
<dbReference type="PANTHER" id="PTHR33099:SF7">
    <property type="entry name" value="MYND-TYPE DOMAIN-CONTAINING PROTEIN"/>
    <property type="match status" value="1"/>
</dbReference>
<accession>A0AAD7MRV9</accession>
<dbReference type="EMBL" id="JARKIB010000166">
    <property type="protein sequence ID" value="KAJ7729316.1"/>
    <property type="molecule type" value="Genomic_DNA"/>
</dbReference>
<name>A0AAD7MRV9_9AGAR</name>
<proteinExistence type="predicted"/>